<dbReference type="InterPro" id="IPR050531">
    <property type="entry name" value="SdhE_FAD_assembly_factor"/>
</dbReference>
<dbReference type="GO" id="GO:0006105">
    <property type="term" value="P:succinate metabolic process"/>
    <property type="evidence" value="ECO:0007669"/>
    <property type="project" value="TreeGrafter"/>
</dbReference>
<dbReference type="InterPro" id="IPR005631">
    <property type="entry name" value="SDH"/>
</dbReference>
<dbReference type="Proteomes" id="UP001321450">
    <property type="component" value="Chromosome"/>
</dbReference>
<accession>A0AAU9C8C7</accession>
<reference evidence="7" key="1">
    <citation type="journal article" date="2024" name="Int. J. Syst. Evol. Microbiol.">
        <title>Methylomarinovum tepidoasis sp. nov., a moderately thermophilic methanotroph of the family Methylothermaceae isolated from a deep-sea hydrothermal field.</title>
        <authorList>
            <person name="Hirayama H."/>
            <person name="Takaki Y."/>
            <person name="Abe M."/>
            <person name="Miyazaki M."/>
            <person name="Uematsu K."/>
            <person name="Matsui Y."/>
            <person name="Takai K."/>
        </authorList>
    </citation>
    <scope>NUCLEOTIDE SEQUENCE [LARGE SCALE GENOMIC DNA]</scope>
    <source>
        <strain evidence="7">IN45</strain>
    </source>
</reference>
<evidence type="ECO:0000256" key="3">
    <source>
        <dbReference type="ARBA" id="ARBA00019418"/>
    </source>
</evidence>
<evidence type="ECO:0000256" key="2">
    <source>
        <dbReference type="ARBA" id="ARBA00008571"/>
    </source>
</evidence>
<dbReference type="PANTHER" id="PTHR39585:SF1">
    <property type="entry name" value="FAD ASSEMBLY FACTOR SDHE"/>
    <property type="match status" value="1"/>
</dbReference>
<dbReference type="SUPFAM" id="SSF109910">
    <property type="entry name" value="YgfY-like"/>
    <property type="match status" value="1"/>
</dbReference>
<organism evidence="6 7">
    <name type="scientific">Methylomarinovum tepidoasis</name>
    <dbReference type="NCBI Taxonomy" id="2840183"/>
    <lineage>
        <taxon>Bacteria</taxon>
        <taxon>Pseudomonadati</taxon>
        <taxon>Pseudomonadota</taxon>
        <taxon>Gammaproteobacteria</taxon>
        <taxon>Methylococcales</taxon>
        <taxon>Methylothermaceae</taxon>
        <taxon>Methylomarinovum</taxon>
    </lineage>
</organism>
<sequence length="78" mass="9012">MTAPEPLRWRCRRGMRELDVLLERWLARHWETATAAEQAAFARLLSYPDPLLWDWLVAGHPGPDEELAALCCRIRASV</sequence>
<evidence type="ECO:0000313" key="6">
    <source>
        <dbReference type="EMBL" id="BCX89937.1"/>
    </source>
</evidence>
<dbReference type="KEGG" id="meiy:MIN45_P2311"/>
<evidence type="ECO:0000313" key="7">
    <source>
        <dbReference type="Proteomes" id="UP001321450"/>
    </source>
</evidence>
<comment type="subcellular location">
    <subcellularLocation>
        <location evidence="1">Cytoplasm</location>
    </subcellularLocation>
</comment>
<protein>
    <recommendedName>
        <fullName evidence="3">FAD assembly factor SdhE</fullName>
    </recommendedName>
</protein>
<dbReference type="PANTHER" id="PTHR39585">
    <property type="entry name" value="FAD ASSEMBLY FACTOR SDHE"/>
    <property type="match status" value="1"/>
</dbReference>
<keyword evidence="7" id="KW-1185">Reference proteome</keyword>
<dbReference type="InterPro" id="IPR036714">
    <property type="entry name" value="SDH_sf"/>
</dbReference>
<proteinExistence type="inferred from homology"/>
<dbReference type="GO" id="GO:0005737">
    <property type="term" value="C:cytoplasm"/>
    <property type="evidence" value="ECO:0007669"/>
    <property type="project" value="UniProtKB-SubCell"/>
</dbReference>
<dbReference type="Pfam" id="PF03937">
    <property type="entry name" value="Sdh5"/>
    <property type="match status" value="1"/>
</dbReference>
<dbReference type="AlphaFoldDB" id="A0AAU9C8C7"/>
<comment type="similarity">
    <text evidence="2">Belongs to the SdhE FAD assembly factor family.</text>
</comment>
<name>A0AAU9C8C7_9GAMM</name>
<keyword evidence="4" id="KW-0963">Cytoplasm</keyword>
<evidence type="ECO:0000256" key="4">
    <source>
        <dbReference type="ARBA" id="ARBA00022490"/>
    </source>
</evidence>
<evidence type="ECO:0000256" key="5">
    <source>
        <dbReference type="ARBA" id="ARBA00023186"/>
    </source>
</evidence>
<evidence type="ECO:0000256" key="1">
    <source>
        <dbReference type="ARBA" id="ARBA00004496"/>
    </source>
</evidence>
<dbReference type="RefSeq" id="WP_286292525.1">
    <property type="nucleotide sequence ID" value="NZ_AP024718.1"/>
</dbReference>
<gene>
    <name evidence="6" type="ORF">MIN45_P2311</name>
</gene>
<dbReference type="EMBL" id="AP024718">
    <property type="protein sequence ID" value="BCX89937.1"/>
    <property type="molecule type" value="Genomic_DNA"/>
</dbReference>
<dbReference type="Gene3D" id="1.10.150.250">
    <property type="entry name" value="Flavinator of succinate dehydrogenase"/>
    <property type="match status" value="1"/>
</dbReference>
<keyword evidence="5" id="KW-0143">Chaperone</keyword>